<dbReference type="InterPro" id="IPR051945">
    <property type="entry name" value="RRM_MRD1_RNA_proc_ribogen"/>
</dbReference>
<evidence type="ECO:0000256" key="2">
    <source>
        <dbReference type="ARBA" id="ARBA00022737"/>
    </source>
</evidence>
<feature type="region of interest" description="Disordered" evidence="5">
    <location>
        <begin position="785"/>
        <end position="853"/>
    </location>
</feature>
<dbReference type="Gene3D" id="3.30.70.330">
    <property type="match status" value="4"/>
</dbReference>
<feature type="compositionally biased region" description="Basic and acidic residues" evidence="5">
    <location>
        <begin position="621"/>
        <end position="630"/>
    </location>
</feature>
<evidence type="ECO:0000313" key="7">
    <source>
        <dbReference type="EMBL" id="KAG5444881.1"/>
    </source>
</evidence>
<dbReference type="Pfam" id="PF00076">
    <property type="entry name" value="RRM_1"/>
    <property type="match status" value="3"/>
</dbReference>
<keyword evidence="8" id="KW-1185">Reference proteome</keyword>
<feature type="compositionally biased region" description="Polar residues" evidence="5">
    <location>
        <begin position="793"/>
        <end position="803"/>
    </location>
</feature>
<comment type="caution">
    <text evidence="7">The sequence shown here is derived from an EMBL/GenBank/DDBJ whole genome shotgun (WGS) entry which is preliminary data.</text>
</comment>
<reference evidence="7 8" key="2">
    <citation type="journal article" date="2021" name="Genomics">
        <title>High-quality reference genome for Clonorchis sinensis.</title>
        <authorList>
            <person name="Young N.D."/>
            <person name="Stroehlein A.J."/>
            <person name="Kinkar L."/>
            <person name="Wang T."/>
            <person name="Sohn W.M."/>
            <person name="Chang B.C.H."/>
            <person name="Kaur P."/>
            <person name="Weisz D."/>
            <person name="Dudchenko O."/>
            <person name="Aiden E.L."/>
            <person name="Korhonen P.K."/>
            <person name="Gasser R.B."/>
        </authorList>
    </citation>
    <scope>NUCLEOTIDE SEQUENCE [LARGE SCALE GENOMIC DNA]</scope>
    <source>
        <strain evidence="7">Cs-k2</strain>
    </source>
</reference>
<comment type="subcellular location">
    <subcellularLocation>
        <location evidence="1">Nucleus</location>
    </subcellularLocation>
</comment>
<feature type="region of interest" description="Disordered" evidence="5">
    <location>
        <begin position="920"/>
        <end position="1011"/>
    </location>
</feature>
<sequence length="1034" mass="112992">MGRSKSTPSPAVKKSQLNTTPKTLALKSTPGKSGSKRPLPEESDSEEENHDLFPQNGFLKSKKGKFTTPDADVSVDELSAGATEDSEEEDDEDSDVDEDDDDDDGEEEDGDDDDEQDDDDDDEEEDEDDESDGESDEPIKAPSQNAGMPKATASQHSSADAKPAIPKVDKVHAADTKKSTAPNHTGLYKHLLIPNPPRDLPQLKKVLSERGFSVEHLEPLNLRVAVAKVSANSDTKNLPSGEKALSVDGKTVHFLLVEGSSDAIALLAPETSESLFITGIPKFVTMEMLLSKLPRGCQPVSNKLLDKGRRNQHFNAAFLGFSSKSDSATAFTALLNVKFGDRTINVAYSHSREAPNAEESKSARQFQVRILNAPKDAVTDQILPLFPGATKAYRTNTGHFFVEFPDEAALRKATAGQKVLQKNVLRLSVPGGIEGNVYLIRNIPFDASESDLRNVYPEASKISLNRRHDGAFDGSAVVEFPSAASAQSALQKGVTLKGRRLFGIPFFVEIRTEKMSVPKKQPKADQKAPKPSKKSEVPPQVGSGSEEESEDDGGESDDDDQIPQKFNVKETGDKEKEESASEDDEDEDESDDDDEDEDDEEDESAASEDEGIEDASDEEMPMEKPREKSKFTPSKNQFGGQDKKDRGSNWRGGRGFSPRGNRGFGGRGRGGPNRGGHDGGFKHRGGGGGRGRGSTMTAAAVIYPTVDKFATSLTVYNIPFTADEEEFHELFPAARNVRIFRMTSRPAASQNTCVMQFSSPNDCHKAFAECQGKELGGRTLHAEYGEATEGGQPPSQRQTSAPDSSYGYHQSQGGSYLSMNPPYGSRSQPDREGSASRGRYQERGRNNDDPVLIVSNIPYSATEKDIQREFRDACNITLNLDDRGRSSGVAQLTFRTREQCEAALHACNNKMLNGRTLRGRLNSSQGRFDSGNTQRNYENRPSYQSNYNSNRREFDDGRRPRGGGGDWRGSRGFRDGGRDFNRGGRPDRFGSRRERSPQQGEPVRGYAASKGFRITSAVIQAARSPSSESSSGQE</sequence>
<keyword evidence="3" id="KW-0694">RNA-binding</keyword>
<evidence type="ECO:0000259" key="6">
    <source>
        <dbReference type="PROSITE" id="PS50102"/>
    </source>
</evidence>
<feature type="compositionally biased region" description="Acidic residues" evidence="5">
    <location>
        <begin position="580"/>
        <end position="620"/>
    </location>
</feature>
<evidence type="ECO:0000256" key="4">
    <source>
        <dbReference type="ARBA" id="ARBA00023242"/>
    </source>
</evidence>
<dbReference type="PROSITE" id="PS50102">
    <property type="entry name" value="RRM"/>
    <property type="match status" value="3"/>
</dbReference>
<dbReference type="GO" id="GO:0003729">
    <property type="term" value="F:mRNA binding"/>
    <property type="evidence" value="ECO:0007669"/>
    <property type="project" value="TreeGrafter"/>
</dbReference>
<gene>
    <name evidence="7" type="ORF">CSKR_103605</name>
</gene>
<evidence type="ECO:0000256" key="3">
    <source>
        <dbReference type="ARBA" id="ARBA00022884"/>
    </source>
</evidence>
<keyword evidence="2" id="KW-0677">Repeat</keyword>
<feature type="compositionally biased region" description="Basic and acidic residues" evidence="5">
    <location>
        <begin position="167"/>
        <end position="178"/>
    </location>
</feature>
<feature type="domain" description="RRM" evidence="6">
    <location>
        <begin position="711"/>
        <end position="787"/>
    </location>
</feature>
<feature type="compositionally biased region" description="Polar residues" evidence="5">
    <location>
        <begin position="1"/>
        <end position="22"/>
    </location>
</feature>
<proteinExistence type="predicted"/>
<dbReference type="CDD" id="cd00590">
    <property type="entry name" value="RRM_SF"/>
    <property type="match status" value="4"/>
</dbReference>
<keyword evidence="4" id="KW-0539">Nucleus</keyword>
<protein>
    <submittedName>
        <fullName evidence="7">Nucleolin</fullName>
    </submittedName>
</protein>
<feature type="region of interest" description="Disordered" evidence="5">
    <location>
        <begin position="1"/>
        <end position="189"/>
    </location>
</feature>
<dbReference type="InterPro" id="IPR035979">
    <property type="entry name" value="RBD_domain_sf"/>
</dbReference>
<feature type="compositionally biased region" description="Acidic residues" evidence="5">
    <location>
        <begin position="545"/>
        <end position="561"/>
    </location>
</feature>
<dbReference type="InterPro" id="IPR000504">
    <property type="entry name" value="RRM_dom"/>
</dbReference>
<feature type="compositionally biased region" description="Basic and acidic residues" evidence="5">
    <location>
        <begin position="828"/>
        <end position="848"/>
    </location>
</feature>
<feature type="compositionally biased region" description="Basic and acidic residues" evidence="5">
    <location>
        <begin position="950"/>
        <end position="959"/>
    </location>
</feature>
<evidence type="ECO:0000256" key="5">
    <source>
        <dbReference type="SAM" id="MobiDB-lite"/>
    </source>
</evidence>
<evidence type="ECO:0000313" key="8">
    <source>
        <dbReference type="Proteomes" id="UP000286415"/>
    </source>
</evidence>
<dbReference type="SUPFAM" id="SSF54928">
    <property type="entry name" value="RNA-binding domain, RBD"/>
    <property type="match status" value="4"/>
</dbReference>
<feature type="compositionally biased region" description="Basic and acidic residues" evidence="5">
    <location>
        <begin position="968"/>
        <end position="996"/>
    </location>
</feature>
<feature type="compositionally biased region" description="Polar residues" evidence="5">
    <location>
        <begin position="142"/>
        <end position="158"/>
    </location>
</feature>
<accession>A0A3R7CZI0</accession>
<feature type="compositionally biased region" description="Basic and acidic residues" evidence="5">
    <location>
        <begin position="516"/>
        <end position="536"/>
    </location>
</feature>
<dbReference type="OrthoDB" id="6255045at2759"/>
<dbReference type="SMART" id="SM00360">
    <property type="entry name" value="RRM"/>
    <property type="match status" value="4"/>
</dbReference>
<dbReference type="STRING" id="79923.A0A3R7CZI0"/>
<organism evidence="7 8">
    <name type="scientific">Clonorchis sinensis</name>
    <name type="common">Chinese liver fluke</name>
    <dbReference type="NCBI Taxonomy" id="79923"/>
    <lineage>
        <taxon>Eukaryota</taxon>
        <taxon>Metazoa</taxon>
        <taxon>Spiralia</taxon>
        <taxon>Lophotrochozoa</taxon>
        <taxon>Platyhelminthes</taxon>
        <taxon>Trematoda</taxon>
        <taxon>Digenea</taxon>
        <taxon>Opisthorchiida</taxon>
        <taxon>Opisthorchiata</taxon>
        <taxon>Opisthorchiidae</taxon>
        <taxon>Clonorchis</taxon>
    </lineage>
</organism>
<name>A0A3R7CZI0_CLOSI</name>
<dbReference type="AlphaFoldDB" id="A0A3R7CZI0"/>
<feature type="compositionally biased region" description="Basic and acidic residues" evidence="5">
    <location>
        <begin position="567"/>
        <end position="579"/>
    </location>
</feature>
<dbReference type="InParanoid" id="A0A3R7CZI0"/>
<dbReference type="PANTHER" id="PTHR48039">
    <property type="entry name" value="RNA-BINDING MOTIF PROTEIN 14B"/>
    <property type="match status" value="1"/>
</dbReference>
<dbReference type="GO" id="GO:0005634">
    <property type="term" value="C:nucleus"/>
    <property type="evidence" value="ECO:0007669"/>
    <property type="project" value="UniProtKB-SubCell"/>
</dbReference>
<feature type="region of interest" description="Disordered" evidence="5">
    <location>
        <begin position="516"/>
        <end position="693"/>
    </location>
</feature>
<feature type="compositionally biased region" description="Low complexity" evidence="5">
    <location>
        <begin position="804"/>
        <end position="818"/>
    </location>
</feature>
<feature type="compositionally biased region" description="Polar residues" evidence="5">
    <location>
        <begin position="921"/>
        <end position="949"/>
    </location>
</feature>
<dbReference type="Proteomes" id="UP000286415">
    <property type="component" value="Unassembled WGS sequence"/>
</dbReference>
<dbReference type="InterPro" id="IPR012677">
    <property type="entry name" value="Nucleotide-bd_a/b_plait_sf"/>
</dbReference>
<feature type="compositionally biased region" description="Acidic residues" evidence="5">
    <location>
        <begin position="84"/>
        <end position="136"/>
    </location>
</feature>
<dbReference type="PANTHER" id="PTHR48039:SF5">
    <property type="entry name" value="RNA-BINDING PROTEIN 28"/>
    <property type="match status" value="1"/>
</dbReference>
<evidence type="ECO:0000256" key="1">
    <source>
        <dbReference type="ARBA" id="ARBA00004123"/>
    </source>
</evidence>
<feature type="domain" description="RRM" evidence="6">
    <location>
        <begin position="436"/>
        <end position="513"/>
    </location>
</feature>
<dbReference type="EMBL" id="NIRI02000056">
    <property type="protein sequence ID" value="KAG5444881.1"/>
    <property type="molecule type" value="Genomic_DNA"/>
</dbReference>
<feature type="compositionally biased region" description="Gly residues" evidence="5">
    <location>
        <begin position="662"/>
        <end position="674"/>
    </location>
</feature>
<reference evidence="7 8" key="1">
    <citation type="journal article" date="2018" name="Biotechnol. Adv.">
        <title>Improved genomic resources and new bioinformatic workflow for the carcinogenic parasite Clonorchis sinensis: Biotechnological implications.</title>
        <authorList>
            <person name="Wang D."/>
            <person name="Korhonen P.K."/>
            <person name="Gasser R.B."/>
            <person name="Young N.D."/>
        </authorList>
    </citation>
    <scope>NUCLEOTIDE SEQUENCE [LARGE SCALE GENOMIC DNA]</scope>
    <source>
        <strain evidence="7">Cs-k2</strain>
    </source>
</reference>
<feature type="domain" description="RRM" evidence="6">
    <location>
        <begin position="850"/>
        <end position="924"/>
    </location>
</feature>